<keyword evidence="4 11" id="KW-1133">Transmembrane helix</keyword>
<keyword evidence="5 11" id="KW-0472">Membrane</keyword>
<dbReference type="InterPro" id="IPR016186">
    <property type="entry name" value="C-type_lectin-like/link_sf"/>
</dbReference>
<evidence type="ECO:0000259" key="13">
    <source>
        <dbReference type="PROSITE" id="PS50963"/>
    </source>
</evidence>
<feature type="domain" description="Link" evidence="13">
    <location>
        <begin position="38"/>
        <end position="128"/>
    </location>
</feature>
<feature type="signal peptide" evidence="12">
    <location>
        <begin position="1"/>
        <end position="19"/>
    </location>
</feature>
<evidence type="ECO:0000256" key="4">
    <source>
        <dbReference type="ARBA" id="ARBA00022989"/>
    </source>
</evidence>
<accession>A0A7J6AJJ0</accession>
<dbReference type="SUPFAM" id="SSF56436">
    <property type="entry name" value="C-type lectin-like"/>
    <property type="match status" value="1"/>
</dbReference>
<dbReference type="GO" id="GO:0005886">
    <property type="term" value="C:plasma membrane"/>
    <property type="evidence" value="ECO:0007669"/>
    <property type="project" value="TreeGrafter"/>
</dbReference>
<dbReference type="PROSITE" id="PS50963">
    <property type="entry name" value="LINK_2"/>
    <property type="match status" value="1"/>
</dbReference>
<evidence type="ECO:0000313" key="14">
    <source>
        <dbReference type="EMBL" id="KAF4082840.1"/>
    </source>
</evidence>
<feature type="region of interest" description="Disordered" evidence="10">
    <location>
        <begin position="250"/>
        <end position="279"/>
    </location>
</feature>
<comment type="caution">
    <text evidence="9">Lacks conserved residue(s) required for the propagation of feature annotation.</text>
</comment>
<dbReference type="Pfam" id="PF00193">
    <property type="entry name" value="Xlink"/>
    <property type="match status" value="1"/>
</dbReference>
<dbReference type="OrthoDB" id="9938473at2759"/>
<evidence type="ECO:0000256" key="8">
    <source>
        <dbReference type="ARBA" id="ARBA00023180"/>
    </source>
</evidence>
<dbReference type="PANTHER" id="PTHR10225">
    <property type="entry name" value="HYALURONAN RECEPTOR"/>
    <property type="match status" value="1"/>
</dbReference>
<feature type="chain" id="PRO_5029512467" description="Link domain-containing protein" evidence="12">
    <location>
        <begin position="20"/>
        <end position="279"/>
    </location>
</feature>
<keyword evidence="8" id="KW-0325">Glycoprotein</keyword>
<reference evidence="14 15" key="1">
    <citation type="submission" date="2020-02" db="EMBL/GenBank/DDBJ databases">
        <title>A chromosome-scale genome assembly of the black bullhead catfish (Ameiurus melas).</title>
        <authorList>
            <person name="Wen M."/>
            <person name="Zham M."/>
            <person name="Cabau C."/>
            <person name="Klopp C."/>
            <person name="Donnadieu C."/>
            <person name="Roques C."/>
            <person name="Bouchez O."/>
            <person name="Lampietro C."/>
            <person name="Jouanno E."/>
            <person name="Herpin A."/>
            <person name="Louis A."/>
            <person name="Berthelot C."/>
            <person name="Parey E."/>
            <person name="Roest-Crollius H."/>
            <person name="Braasch I."/>
            <person name="Postlethwait J."/>
            <person name="Robinson-Rechavi M."/>
            <person name="Echchiki A."/>
            <person name="Begum T."/>
            <person name="Montfort J."/>
            <person name="Schartl M."/>
            <person name="Bobe J."/>
            <person name="Guiguen Y."/>
        </authorList>
    </citation>
    <scope>NUCLEOTIDE SEQUENCE [LARGE SCALE GENOMIC DNA]</scope>
    <source>
        <strain evidence="14">M_S1</strain>
        <tissue evidence="14">Blood</tissue>
    </source>
</reference>
<comment type="caution">
    <text evidence="14">The sequence shown here is derived from an EMBL/GenBank/DDBJ whole genome shotgun (WGS) entry which is preliminary data.</text>
</comment>
<dbReference type="EMBL" id="JAAGNN010000011">
    <property type="protein sequence ID" value="KAF4082840.1"/>
    <property type="molecule type" value="Genomic_DNA"/>
</dbReference>
<evidence type="ECO:0000256" key="6">
    <source>
        <dbReference type="ARBA" id="ARBA00023157"/>
    </source>
</evidence>
<evidence type="ECO:0000313" key="15">
    <source>
        <dbReference type="Proteomes" id="UP000593565"/>
    </source>
</evidence>
<evidence type="ECO:0000256" key="2">
    <source>
        <dbReference type="ARBA" id="ARBA00022692"/>
    </source>
</evidence>
<gene>
    <name evidence="14" type="ORF">AMELA_G00132960</name>
</gene>
<sequence>MAAKTRMLLLLLAHWVTSALLIDVTQIIVTPKHGSVAGVFQASLSGDYAFNASVARAVCEQLGVGIANKEQLTKALARGFETCRFGWTDEQVAVIPRIAPKDACGKGQVGIISWRAALTYKFDVFCFNLTDYEAHMYTEHENASTTVIPTAHTSGAHPKLGKPTRSAYRDDPQSTSSSLPHYSPEKATPKSQAFINTRSTTAVGLIALLTTVFAFLLLAVAAVCYFKKNSVGRWKKSQEESIETEVCGKTRKESQSEVQNDVSVTIKPENEKISEPVDL</sequence>
<dbReference type="PRINTS" id="PR01265">
    <property type="entry name" value="LINKMODULE"/>
</dbReference>
<dbReference type="AlphaFoldDB" id="A0A7J6AJJ0"/>
<dbReference type="SMART" id="SM00445">
    <property type="entry name" value="LINK"/>
    <property type="match status" value="1"/>
</dbReference>
<dbReference type="GO" id="GO:0007155">
    <property type="term" value="P:cell adhesion"/>
    <property type="evidence" value="ECO:0007669"/>
    <property type="project" value="InterPro"/>
</dbReference>
<protein>
    <recommendedName>
        <fullName evidence="13">Link domain-containing protein</fullName>
    </recommendedName>
</protein>
<organism evidence="14 15">
    <name type="scientific">Ameiurus melas</name>
    <name type="common">Black bullhead</name>
    <name type="synonym">Silurus melas</name>
    <dbReference type="NCBI Taxonomy" id="219545"/>
    <lineage>
        <taxon>Eukaryota</taxon>
        <taxon>Metazoa</taxon>
        <taxon>Chordata</taxon>
        <taxon>Craniata</taxon>
        <taxon>Vertebrata</taxon>
        <taxon>Euteleostomi</taxon>
        <taxon>Actinopterygii</taxon>
        <taxon>Neopterygii</taxon>
        <taxon>Teleostei</taxon>
        <taxon>Ostariophysi</taxon>
        <taxon>Siluriformes</taxon>
        <taxon>Ictaluridae</taxon>
        <taxon>Ameiurus</taxon>
    </lineage>
</organism>
<name>A0A7J6AJJ0_AMEME</name>
<evidence type="ECO:0000256" key="5">
    <source>
        <dbReference type="ARBA" id="ARBA00023136"/>
    </source>
</evidence>
<dbReference type="InterPro" id="IPR000538">
    <property type="entry name" value="Link_dom"/>
</dbReference>
<evidence type="ECO:0000256" key="11">
    <source>
        <dbReference type="SAM" id="Phobius"/>
    </source>
</evidence>
<feature type="disulfide bond" evidence="9">
    <location>
        <begin position="83"/>
        <end position="104"/>
    </location>
</feature>
<evidence type="ECO:0000256" key="3">
    <source>
        <dbReference type="ARBA" id="ARBA00022729"/>
    </source>
</evidence>
<feature type="transmembrane region" description="Helical" evidence="11">
    <location>
        <begin position="202"/>
        <end position="226"/>
    </location>
</feature>
<evidence type="ECO:0000256" key="9">
    <source>
        <dbReference type="PROSITE-ProRule" id="PRU00323"/>
    </source>
</evidence>
<keyword evidence="2 11" id="KW-0812">Transmembrane</keyword>
<keyword evidence="6 9" id="KW-1015">Disulfide bond</keyword>
<dbReference type="PANTHER" id="PTHR10225:SF2">
    <property type="entry name" value="LYMPHATIC VESSEL ENDOTHELIAL HYALURONIC ACID RECEPTOR 1"/>
    <property type="match status" value="1"/>
</dbReference>
<keyword evidence="15" id="KW-1185">Reference proteome</keyword>
<evidence type="ECO:0000256" key="12">
    <source>
        <dbReference type="SAM" id="SignalP"/>
    </source>
</evidence>
<feature type="region of interest" description="Disordered" evidence="10">
    <location>
        <begin position="150"/>
        <end position="190"/>
    </location>
</feature>
<feature type="compositionally biased region" description="Basic and acidic residues" evidence="10">
    <location>
        <begin position="268"/>
        <end position="279"/>
    </location>
</feature>
<evidence type="ECO:0000256" key="10">
    <source>
        <dbReference type="SAM" id="MobiDB-lite"/>
    </source>
</evidence>
<dbReference type="GO" id="GO:0005540">
    <property type="term" value="F:hyaluronic acid binding"/>
    <property type="evidence" value="ECO:0007669"/>
    <property type="project" value="InterPro"/>
</dbReference>
<evidence type="ECO:0000256" key="1">
    <source>
        <dbReference type="ARBA" id="ARBA00004167"/>
    </source>
</evidence>
<proteinExistence type="predicted"/>
<dbReference type="InterPro" id="IPR016187">
    <property type="entry name" value="CTDL_fold"/>
</dbReference>
<dbReference type="InterPro" id="IPR043210">
    <property type="entry name" value="CD44_antigen-like"/>
</dbReference>
<dbReference type="Proteomes" id="UP000593565">
    <property type="component" value="Unassembled WGS sequence"/>
</dbReference>
<keyword evidence="3 12" id="KW-0732">Signal</keyword>
<dbReference type="PROSITE" id="PS01241">
    <property type="entry name" value="LINK_1"/>
    <property type="match status" value="1"/>
</dbReference>
<comment type="subcellular location">
    <subcellularLocation>
        <location evidence="1">Membrane</location>
        <topology evidence="1">Single-pass membrane protein</topology>
    </subcellularLocation>
</comment>
<keyword evidence="7" id="KW-0675">Receptor</keyword>
<evidence type="ECO:0000256" key="7">
    <source>
        <dbReference type="ARBA" id="ARBA00023170"/>
    </source>
</evidence>
<dbReference type="GO" id="GO:0004888">
    <property type="term" value="F:transmembrane signaling receptor activity"/>
    <property type="evidence" value="ECO:0007669"/>
    <property type="project" value="TreeGrafter"/>
</dbReference>
<dbReference type="Gene3D" id="3.10.100.10">
    <property type="entry name" value="Mannose-Binding Protein A, subunit A"/>
    <property type="match status" value="1"/>
</dbReference>